<evidence type="ECO:0000256" key="7">
    <source>
        <dbReference type="ARBA" id="ARBA00023306"/>
    </source>
</evidence>
<evidence type="ECO:0000256" key="6">
    <source>
        <dbReference type="ARBA" id="ARBA00023242"/>
    </source>
</evidence>
<dbReference type="InterPro" id="IPR036277">
    <property type="entry name" value="SMC_hinge_sf"/>
</dbReference>
<evidence type="ECO:0000259" key="10">
    <source>
        <dbReference type="SMART" id="SM00968"/>
    </source>
</evidence>
<evidence type="ECO:0000256" key="4">
    <source>
        <dbReference type="ARBA" id="ARBA00022776"/>
    </source>
</evidence>
<reference evidence="11 12" key="1">
    <citation type="journal article" date="2019" name="Nat. Ecol. Evol.">
        <title>Megaphylogeny resolves global patterns of mushroom evolution.</title>
        <authorList>
            <person name="Varga T."/>
            <person name="Krizsan K."/>
            <person name="Foldi C."/>
            <person name="Dima B."/>
            <person name="Sanchez-Garcia M."/>
            <person name="Sanchez-Ramirez S."/>
            <person name="Szollosi G.J."/>
            <person name="Szarkandi J.G."/>
            <person name="Papp V."/>
            <person name="Albert L."/>
            <person name="Andreopoulos W."/>
            <person name="Angelini C."/>
            <person name="Antonin V."/>
            <person name="Barry K.W."/>
            <person name="Bougher N.L."/>
            <person name="Buchanan P."/>
            <person name="Buyck B."/>
            <person name="Bense V."/>
            <person name="Catcheside P."/>
            <person name="Chovatia M."/>
            <person name="Cooper J."/>
            <person name="Damon W."/>
            <person name="Desjardin D."/>
            <person name="Finy P."/>
            <person name="Geml J."/>
            <person name="Haridas S."/>
            <person name="Hughes K."/>
            <person name="Justo A."/>
            <person name="Karasinski D."/>
            <person name="Kautmanova I."/>
            <person name="Kiss B."/>
            <person name="Kocsube S."/>
            <person name="Kotiranta H."/>
            <person name="LaButti K.M."/>
            <person name="Lechner B.E."/>
            <person name="Liimatainen K."/>
            <person name="Lipzen A."/>
            <person name="Lukacs Z."/>
            <person name="Mihaltcheva S."/>
            <person name="Morgado L.N."/>
            <person name="Niskanen T."/>
            <person name="Noordeloos M.E."/>
            <person name="Ohm R.A."/>
            <person name="Ortiz-Santana B."/>
            <person name="Ovrebo C."/>
            <person name="Racz N."/>
            <person name="Riley R."/>
            <person name="Savchenko A."/>
            <person name="Shiryaev A."/>
            <person name="Soop K."/>
            <person name="Spirin V."/>
            <person name="Szebenyi C."/>
            <person name="Tomsovsky M."/>
            <person name="Tulloss R.E."/>
            <person name="Uehling J."/>
            <person name="Grigoriev I.V."/>
            <person name="Vagvolgyi C."/>
            <person name="Papp T."/>
            <person name="Martin F.M."/>
            <person name="Miettinen O."/>
            <person name="Hibbett D.S."/>
            <person name="Nagy L.G."/>
        </authorList>
    </citation>
    <scope>NUCLEOTIDE SEQUENCE [LARGE SCALE GENOMIC DNA]</scope>
    <source>
        <strain evidence="11 12">FP101781</strain>
    </source>
</reference>
<dbReference type="STRING" id="71717.A0A4Y7T963"/>
<feature type="coiled-coil region" evidence="8">
    <location>
        <begin position="243"/>
        <end position="277"/>
    </location>
</feature>
<evidence type="ECO:0000256" key="3">
    <source>
        <dbReference type="ARBA" id="ARBA00022618"/>
    </source>
</evidence>
<dbReference type="Proteomes" id="UP000298030">
    <property type="component" value="Unassembled WGS sequence"/>
</dbReference>
<keyword evidence="7" id="KW-0131">Cell cycle</keyword>
<dbReference type="PANTHER" id="PTHR43977">
    <property type="entry name" value="STRUCTURAL MAINTENANCE OF CHROMOSOMES PROTEIN 3"/>
    <property type="match status" value="1"/>
</dbReference>
<dbReference type="SUPFAM" id="SSF52540">
    <property type="entry name" value="P-loop containing nucleoside triphosphate hydrolases"/>
    <property type="match status" value="1"/>
</dbReference>
<organism evidence="11 12">
    <name type="scientific">Coprinellus micaceus</name>
    <name type="common">Glistening ink-cap mushroom</name>
    <name type="synonym">Coprinus micaceus</name>
    <dbReference type="NCBI Taxonomy" id="71717"/>
    <lineage>
        <taxon>Eukaryota</taxon>
        <taxon>Fungi</taxon>
        <taxon>Dikarya</taxon>
        <taxon>Basidiomycota</taxon>
        <taxon>Agaricomycotina</taxon>
        <taxon>Agaricomycetes</taxon>
        <taxon>Agaricomycetidae</taxon>
        <taxon>Agaricales</taxon>
        <taxon>Agaricineae</taxon>
        <taxon>Psathyrellaceae</taxon>
        <taxon>Coprinellus</taxon>
    </lineage>
</organism>
<comment type="caution">
    <text evidence="11">The sequence shown here is derived from an EMBL/GenBank/DDBJ whole genome shotgun (WGS) entry which is preliminary data.</text>
</comment>
<dbReference type="SUPFAM" id="SSF75553">
    <property type="entry name" value="Smc hinge domain"/>
    <property type="match status" value="1"/>
</dbReference>
<dbReference type="GO" id="GO:0005634">
    <property type="term" value="C:nucleus"/>
    <property type="evidence" value="ECO:0007669"/>
    <property type="project" value="UniProtKB-SubCell"/>
</dbReference>
<feature type="coiled-coil region" evidence="8">
    <location>
        <begin position="627"/>
        <end position="699"/>
    </location>
</feature>
<feature type="region of interest" description="Disordered" evidence="9">
    <location>
        <begin position="825"/>
        <end position="845"/>
    </location>
</feature>
<dbReference type="Gene3D" id="3.30.70.1620">
    <property type="match status" value="1"/>
</dbReference>
<keyword evidence="6" id="KW-0539">Nucleus</keyword>
<feature type="coiled-coil region" evidence="8">
    <location>
        <begin position="723"/>
        <end position="757"/>
    </location>
</feature>
<evidence type="ECO:0000256" key="1">
    <source>
        <dbReference type="ARBA" id="ARBA00004123"/>
    </source>
</evidence>
<evidence type="ECO:0000256" key="5">
    <source>
        <dbReference type="ARBA" id="ARBA00023054"/>
    </source>
</evidence>
<dbReference type="InterPro" id="IPR027417">
    <property type="entry name" value="P-loop_NTPase"/>
</dbReference>
<dbReference type="GO" id="GO:0051276">
    <property type="term" value="P:chromosome organization"/>
    <property type="evidence" value="ECO:0007669"/>
    <property type="project" value="InterPro"/>
</dbReference>
<dbReference type="GO" id="GO:0005694">
    <property type="term" value="C:chromosome"/>
    <property type="evidence" value="ECO:0007669"/>
    <property type="project" value="InterPro"/>
</dbReference>
<dbReference type="Pfam" id="PF02463">
    <property type="entry name" value="SMC_N"/>
    <property type="match status" value="1"/>
</dbReference>
<keyword evidence="12" id="KW-1185">Reference proteome</keyword>
<evidence type="ECO:0000256" key="8">
    <source>
        <dbReference type="SAM" id="Coils"/>
    </source>
</evidence>
<comment type="similarity">
    <text evidence="2">Belongs to the SMC family. SMC3 subfamily.</text>
</comment>
<gene>
    <name evidence="11" type="ORF">FA13DRAFT_1733406</name>
</gene>
<evidence type="ECO:0000313" key="11">
    <source>
        <dbReference type="EMBL" id="TEB30541.1"/>
    </source>
</evidence>
<feature type="compositionally biased region" description="Basic and acidic residues" evidence="9">
    <location>
        <begin position="832"/>
        <end position="845"/>
    </location>
</feature>
<dbReference type="Pfam" id="PF06470">
    <property type="entry name" value="SMC_hinge"/>
    <property type="match status" value="1"/>
</dbReference>
<dbReference type="Gene3D" id="3.40.50.300">
    <property type="entry name" value="P-loop containing nucleotide triphosphate hydrolases"/>
    <property type="match status" value="2"/>
</dbReference>
<dbReference type="FunFam" id="3.40.50.300:FF:000370">
    <property type="entry name" value="Structural maintenance of chromosomes 3"/>
    <property type="match status" value="1"/>
</dbReference>
<protein>
    <submittedName>
        <fullName evidence="11">RecF/RecN/SMC protein</fullName>
    </submittedName>
</protein>
<dbReference type="CDD" id="cd03272">
    <property type="entry name" value="ABC_SMC3_euk"/>
    <property type="match status" value="1"/>
</dbReference>
<keyword evidence="5 8" id="KW-0175">Coiled coil</keyword>
<feature type="domain" description="SMC hinge" evidence="10">
    <location>
        <begin position="492"/>
        <end position="580"/>
    </location>
</feature>
<keyword evidence="4" id="KW-0498">Mitosis</keyword>
<dbReference type="AlphaFoldDB" id="A0A4Y7T963"/>
<dbReference type="GO" id="GO:0007059">
    <property type="term" value="P:chromosome segregation"/>
    <property type="evidence" value="ECO:0007669"/>
    <property type="project" value="UniProtKB-ARBA"/>
</dbReference>
<dbReference type="PIRSF" id="PIRSF005719">
    <property type="entry name" value="SMC"/>
    <property type="match status" value="1"/>
</dbReference>
<feature type="coiled-coil region" evidence="8">
    <location>
        <begin position="383"/>
        <end position="445"/>
    </location>
</feature>
<name>A0A4Y7T963_COPMI</name>
<dbReference type="InterPro" id="IPR024704">
    <property type="entry name" value="SMC"/>
</dbReference>
<dbReference type="GO" id="GO:0051301">
    <property type="term" value="P:cell division"/>
    <property type="evidence" value="ECO:0007669"/>
    <property type="project" value="UniProtKB-KW"/>
</dbReference>
<accession>A0A4Y7T963</accession>
<comment type="subcellular location">
    <subcellularLocation>
        <location evidence="1">Nucleus</location>
    </subcellularLocation>
</comment>
<dbReference type="InterPro" id="IPR003395">
    <property type="entry name" value="RecF/RecN/SMC_N"/>
</dbReference>
<keyword evidence="3" id="KW-0132">Cell division</keyword>
<dbReference type="FunFam" id="3.40.50.300:FF:000424">
    <property type="entry name" value="Structural maintenance of chromosomes 3"/>
    <property type="match status" value="1"/>
</dbReference>
<dbReference type="InterPro" id="IPR010935">
    <property type="entry name" value="SMC_hinge"/>
</dbReference>
<proteinExistence type="inferred from homology"/>
<evidence type="ECO:0000313" key="12">
    <source>
        <dbReference type="Proteomes" id="UP000298030"/>
    </source>
</evidence>
<dbReference type="SMART" id="SM00968">
    <property type="entry name" value="SMC_hinge"/>
    <property type="match status" value="1"/>
</dbReference>
<dbReference type="OrthoDB" id="431497at2759"/>
<dbReference type="EMBL" id="QPFP01000022">
    <property type="protein sequence ID" value="TEB30541.1"/>
    <property type="molecule type" value="Genomic_DNA"/>
</dbReference>
<dbReference type="InterPro" id="IPR041741">
    <property type="entry name" value="SMC3_ABC_euk"/>
</dbReference>
<sequence>MYIKTLTIQGFKSYRDQTQIEPFSSKHNVVVGRNGSGKSNFFAAIRFVLSDAYTSMSREERVSLLHEGVSDAATLSAFVEIVFDNSDNRFPTGHEEVVLRRTIGLKKDEYSLDRKSASKADVMNLLESAGFSKSNPYYIVPQGRITALTNAKDHERLALLKEVAEQESLRIMAETDSKRSKISELLEYIESRLAELEEEKEELKEFQEKDKERRCLEYALYQRELEDVAEALLHGANIRREKFSEREKEIQDLERKIQEAKHAQETLAQTKQDAQAELTDFVRSRTEIECIIEDLKAAGLSAGGKRQELEEELEQIQERIAEKEESLAEVLPEWENWKGKEAVEKRRLDEASARLATKGERDNFLRHEIESMKAYKATQASALENSRSELDSLRGSESEIQEQIQGVQENIDDGRKKVKDLGDQVTELKEKYKDLTEKRKDLWREDTKLDSLVSRASEELRSAERGLAGMMDKDTGQGLRAVDSIAERYKLAGVYGPLYRLFEVSDPKFNTAVEQTGWQTAFTFMPLNRLKPKNPTMPNGQDAEPLLNKLNYDPKFEKAFSQVFGKTCVCRDLNIAAAYVKSHGINTITLDGDKVDRKGALTGRSRIEGIKNVTAWRAKFEAESTRSKQVKDEITQVEQEITQMNGRIVRESGLMDEGGSLSRAKERAKERIERLEADVEELETELAGLDSKVQALTAELKTPLSHGITAEEERLIVTLGKEVEQRKKEMVELSRKKNELEAKKNALEIELKERLHKRQEDIQSRLDALGEGDDDASEDDLEARNRELRSLNNSIQSLTKKVQGMDKESEGLTSQVQDLRATLERVQSQQAEDGRSMSKQQKTTERYLAKRQMLTAKKDECNRNIRDLGVLPEEAFEKYINERVERLMKKLHAKAFEQYSNFTKQRDTLINRREELDTSAQSIEELVQVLDQRKDEAIERTFKQVAKNFEEVFEKLVPAGRGRLIIQRRIDQDAEEDEETQKSSIDNYTGISIKVSFNSKVDEGLRIQQLSGGQKSLVALATVFAIQKCDPAPFYLFDEIDANLDAQYRTAVASMIQELSSTAQFIVTTFRPEMLVTADKFYGVLFNNQKVSSIRSIKREEAQEFVDQEALAQ</sequence>
<evidence type="ECO:0000256" key="9">
    <source>
        <dbReference type="SAM" id="MobiDB-lite"/>
    </source>
</evidence>
<evidence type="ECO:0000256" key="2">
    <source>
        <dbReference type="ARBA" id="ARBA00005917"/>
    </source>
</evidence>
<dbReference type="GO" id="GO:0016887">
    <property type="term" value="F:ATP hydrolysis activity"/>
    <property type="evidence" value="ECO:0007669"/>
    <property type="project" value="InterPro"/>
</dbReference>
<feature type="coiled-coil region" evidence="8">
    <location>
        <begin position="179"/>
        <end position="213"/>
    </location>
</feature>
<dbReference type="GO" id="GO:0005524">
    <property type="term" value="F:ATP binding"/>
    <property type="evidence" value="ECO:0007669"/>
    <property type="project" value="InterPro"/>
</dbReference>